<dbReference type="Pfam" id="PF12796">
    <property type="entry name" value="Ank_2"/>
    <property type="match status" value="1"/>
</dbReference>
<keyword evidence="5" id="KW-1185">Reference proteome</keyword>
<accession>A0ABD2WIW2</accession>
<evidence type="ECO:0000313" key="4">
    <source>
        <dbReference type="EMBL" id="KAL3393037.1"/>
    </source>
</evidence>
<dbReference type="Gene3D" id="1.25.40.20">
    <property type="entry name" value="Ankyrin repeat-containing domain"/>
    <property type="match status" value="1"/>
</dbReference>
<keyword evidence="1" id="KW-0677">Repeat</keyword>
<dbReference type="InterPro" id="IPR002110">
    <property type="entry name" value="Ankyrin_rpt"/>
</dbReference>
<dbReference type="PANTHER" id="PTHR24173:SF74">
    <property type="entry name" value="ANKYRIN REPEAT DOMAIN-CONTAINING PROTEIN 16"/>
    <property type="match status" value="1"/>
</dbReference>
<dbReference type="SUPFAM" id="SSF48403">
    <property type="entry name" value="Ankyrin repeat"/>
    <property type="match status" value="1"/>
</dbReference>
<dbReference type="Pfam" id="PF00023">
    <property type="entry name" value="Ank"/>
    <property type="match status" value="1"/>
</dbReference>
<feature type="repeat" description="ANK" evidence="3">
    <location>
        <begin position="173"/>
        <end position="206"/>
    </location>
</feature>
<feature type="repeat" description="ANK" evidence="3">
    <location>
        <begin position="250"/>
        <end position="282"/>
    </location>
</feature>
<dbReference type="Proteomes" id="UP001627154">
    <property type="component" value="Unassembled WGS sequence"/>
</dbReference>
<sequence>MSTQNDLIDIQFFLKFLKRRYAATDWKSEEGRSRFFSVIHGLFSHWRSQLPADLREIFLPNRFSVDRLLTEALYEGDHPKALVDFVVSTGYRDEPEPDRDGNPLLRRTTALHLTFKSRHPHRTEVALKLFEIYRANYVDEDGLTHYHVALWFGFDDVIERFRQLQPDGPGRLRGDSLLHRALRDENRDLVERLLGRFGADPNELDSKRGASPLLSIVWRQLPSAYVFARLMFEVCVDINETVQVDARDWSGNTALHWAMDSGDPRLIELLLRQGADPNLVNAEGSTALHVVCRRDADDRASVARFFEVCGEIQRKVRIDARDRWGRTPLQWAVARLLPDVVAVLLDNGADLSRFVFPTERHLAEIPQSRLWTSWPRVILRLQAGALACLEQLEGRGYELRRSDATSVMRLIGSREMFQKPIDVEEFFEDYAEFEAEARRTKVRRAGPSLTLHDLIHLPPGEEATSRFAYSEYVDLAESRSAESFRVWQVLPDDDYKIREACEEHLSEAMARGFFRRWALEAFWELVRHRLPIECCQIILQHLMNEHLYYICLAAAGRDW</sequence>
<dbReference type="PROSITE" id="PS50088">
    <property type="entry name" value="ANK_REPEAT"/>
    <property type="match status" value="3"/>
</dbReference>
<organism evidence="4 5">
    <name type="scientific">Trichogramma kaykai</name>
    <dbReference type="NCBI Taxonomy" id="54128"/>
    <lineage>
        <taxon>Eukaryota</taxon>
        <taxon>Metazoa</taxon>
        <taxon>Ecdysozoa</taxon>
        <taxon>Arthropoda</taxon>
        <taxon>Hexapoda</taxon>
        <taxon>Insecta</taxon>
        <taxon>Pterygota</taxon>
        <taxon>Neoptera</taxon>
        <taxon>Endopterygota</taxon>
        <taxon>Hymenoptera</taxon>
        <taxon>Apocrita</taxon>
        <taxon>Proctotrupomorpha</taxon>
        <taxon>Chalcidoidea</taxon>
        <taxon>Trichogrammatidae</taxon>
        <taxon>Trichogramma</taxon>
    </lineage>
</organism>
<dbReference type="EMBL" id="JBJJXI010000100">
    <property type="protein sequence ID" value="KAL3393037.1"/>
    <property type="molecule type" value="Genomic_DNA"/>
</dbReference>
<dbReference type="InterPro" id="IPR036770">
    <property type="entry name" value="Ankyrin_rpt-contain_sf"/>
</dbReference>
<gene>
    <name evidence="4" type="ORF">TKK_012313</name>
</gene>
<comment type="caution">
    <text evidence="4">The sequence shown here is derived from an EMBL/GenBank/DDBJ whole genome shotgun (WGS) entry which is preliminary data.</text>
</comment>
<evidence type="ECO:0000256" key="1">
    <source>
        <dbReference type="ARBA" id="ARBA00022737"/>
    </source>
</evidence>
<dbReference type="SMART" id="SM00248">
    <property type="entry name" value="ANK"/>
    <property type="match status" value="5"/>
</dbReference>
<reference evidence="4 5" key="1">
    <citation type="journal article" date="2024" name="bioRxiv">
        <title>A reference genome for Trichogramma kaykai: A tiny desert-dwelling parasitoid wasp with competing sex-ratio distorters.</title>
        <authorList>
            <person name="Culotta J."/>
            <person name="Lindsey A.R."/>
        </authorList>
    </citation>
    <scope>NUCLEOTIDE SEQUENCE [LARGE SCALE GENOMIC DNA]</scope>
    <source>
        <strain evidence="4 5">KSX58</strain>
    </source>
</reference>
<dbReference type="PROSITE" id="PS50297">
    <property type="entry name" value="ANK_REP_REGION"/>
    <property type="match status" value="2"/>
</dbReference>
<evidence type="ECO:0000256" key="3">
    <source>
        <dbReference type="PROSITE-ProRule" id="PRU00023"/>
    </source>
</evidence>
<feature type="repeat" description="ANK" evidence="3">
    <location>
        <begin position="324"/>
        <end position="352"/>
    </location>
</feature>
<evidence type="ECO:0000256" key="2">
    <source>
        <dbReference type="ARBA" id="ARBA00023043"/>
    </source>
</evidence>
<dbReference type="PANTHER" id="PTHR24173">
    <property type="entry name" value="ANKYRIN REPEAT CONTAINING"/>
    <property type="match status" value="1"/>
</dbReference>
<dbReference type="AlphaFoldDB" id="A0ABD2WIW2"/>
<evidence type="ECO:0000313" key="5">
    <source>
        <dbReference type="Proteomes" id="UP001627154"/>
    </source>
</evidence>
<name>A0ABD2WIW2_9HYME</name>
<keyword evidence="2 3" id="KW-0040">ANK repeat</keyword>
<proteinExistence type="predicted"/>
<protein>
    <submittedName>
        <fullName evidence="4">Uncharacterized protein</fullName>
    </submittedName>
</protein>